<dbReference type="GO" id="GO:0003677">
    <property type="term" value="F:DNA binding"/>
    <property type="evidence" value="ECO:0007669"/>
    <property type="project" value="InterPro"/>
</dbReference>
<dbReference type="PROSITE" id="PS50943">
    <property type="entry name" value="HTH_CROC1"/>
    <property type="match status" value="1"/>
</dbReference>
<dbReference type="InterPro" id="IPR010982">
    <property type="entry name" value="Lambda_DNA-bd_dom_sf"/>
</dbReference>
<dbReference type="InterPro" id="IPR001387">
    <property type="entry name" value="Cro/C1-type_HTH"/>
</dbReference>
<dbReference type="AlphaFoldDB" id="A0A2J5P9Q2"/>
<dbReference type="CDD" id="cd00093">
    <property type="entry name" value="HTH_XRE"/>
    <property type="match status" value="1"/>
</dbReference>
<sequence length="76" mass="8457">MESISQRLKNKREEMNLSQAQLAELVGMTQQSLQAIEAGLTKRPRYIIELSSALHCDPHWLLYGEGANQNDSASGV</sequence>
<feature type="domain" description="HTH cro/C1-type" evidence="1">
    <location>
        <begin position="8"/>
        <end position="61"/>
    </location>
</feature>
<protein>
    <submittedName>
        <fullName evidence="3">Helix-turn-helix transcriptional regulator</fullName>
    </submittedName>
    <submittedName>
        <fullName evidence="2">XRE family transcriptional regulator</fullName>
    </submittedName>
</protein>
<dbReference type="SUPFAM" id="SSF47413">
    <property type="entry name" value="lambda repressor-like DNA-binding domains"/>
    <property type="match status" value="1"/>
</dbReference>
<evidence type="ECO:0000259" key="1">
    <source>
        <dbReference type="PROSITE" id="PS50943"/>
    </source>
</evidence>
<evidence type="ECO:0000313" key="2">
    <source>
        <dbReference type="EMBL" id="PLO62575.1"/>
    </source>
</evidence>
<dbReference type="SMART" id="SM00530">
    <property type="entry name" value="HTH_XRE"/>
    <property type="match status" value="1"/>
</dbReference>
<dbReference type="RefSeq" id="WP_086074045.1">
    <property type="nucleotide sequence ID" value="NZ_CP051427.1"/>
</dbReference>
<evidence type="ECO:0000313" key="4">
    <source>
        <dbReference type="Proteomes" id="UP000234667"/>
    </source>
</evidence>
<organism evidence="2 4">
    <name type="scientific">Klebsiella michiganensis</name>
    <dbReference type="NCBI Taxonomy" id="1134687"/>
    <lineage>
        <taxon>Bacteria</taxon>
        <taxon>Pseudomonadati</taxon>
        <taxon>Pseudomonadota</taxon>
        <taxon>Gammaproteobacteria</taxon>
        <taxon>Enterobacterales</taxon>
        <taxon>Enterobacteriaceae</taxon>
        <taxon>Klebsiella/Raoultella group</taxon>
        <taxon>Klebsiella</taxon>
    </lineage>
</organism>
<dbReference type="Gene3D" id="1.10.260.40">
    <property type="entry name" value="lambda repressor-like DNA-binding domains"/>
    <property type="match status" value="1"/>
</dbReference>
<evidence type="ECO:0000313" key="3">
    <source>
        <dbReference type="EMBL" id="UWZ75600.1"/>
    </source>
</evidence>
<proteinExistence type="predicted"/>
<accession>A0A2J5P9Q2</accession>
<dbReference type="EMBL" id="PIDR01001433">
    <property type="protein sequence ID" value="PLO62575.1"/>
    <property type="molecule type" value="Genomic_DNA"/>
</dbReference>
<reference evidence="3" key="3">
    <citation type="submission" date="2022-08" db="EMBL/GenBank/DDBJ databases">
        <title>Genomic characterization and comparative genomic analysis of a strain of klebsiella michiganensis carrying blaKPC-2 isolated from the blood of children with very preterm bloodstream infection.</title>
        <authorList>
            <person name="Zhang N."/>
        </authorList>
    </citation>
    <scope>NUCLEOTIDE SEQUENCE</scope>
    <source>
        <strain evidence="3">BSI-KPN166</strain>
    </source>
</reference>
<reference evidence="2 4" key="1">
    <citation type="submission" date="2017-11" db="EMBL/GenBank/DDBJ databases">
        <authorList>
            <person name="Han C.G."/>
        </authorList>
    </citation>
    <scope>NUCLEOTIDE SEQUENCE [LARGE SCALE GENOMIC DNA]</scope>
    <source>
        <strain evidence="2 4">A10</strain>
    </source>
</reference>
<dbReference type="Proteomes" id="UP001060345">
    <property type="component" value="Chromosome"/>
</dbReference>
<dbReference type="EMBL" id="CP102103">
    <property type="protein sequence ID" value="UWZ75600.1"/>
    <property type="molecule type" value="Genomic_DNA"/>
</dbReference>
<gene>
    <name evidence="2" type="ORF">CWN49_30140</name>
    <name evidence="3" type="ORF">NP224_07840</name>
</gene>
<dbReference type="Pfam" id="PF01381">
    <property type="entry name" value="HTH_3"/>
    <property type="match status" value="1"/>
</dbReference>
<dbReference type="Proteomes" id="UP000234667">
    <property type="component" value="Unassembled WGS sequence"/>
</dbReference>
<name>A0A2J5P9Q2_9ENTR</name>
<reference evidence="2 4" key="2">
    <citation type="submission" date="2018-01" db="EMBL/GenBank/DDBJ databases">
        <title>Genomic study of Klebsiella pneumoniae.</title>
        <authorList>
            <person name="Yang Y."/>
            <person name="Bicalho R."/>
        </authorList>
    </citation>
    <scope>NUCLEOTIDE SEQUENCE [LARGE SCALE GENOMIC DNA]</scope>
    <source>
        <strain evidence="2 4">A10</strain>
    </source>
</reference>